<dbReference type="SUPFAM" id="SSF53474">
    <property type="entry name" value="alpha/beta-Hydrolases"/>
    <property type="match status" value="1"/>
</dbReference>
<dbReference type="STRING" id="1223515.B842_11405"/>
<name>A0A0B5DD25_9CORY</name>
<dbReference type="Proteomes" id="UP000031524">
    <property type="component" value="Chromosome"/>
</dbReference>
<accession>A0A0B5DD25</accession>
<dbReference type="OrthoDB" id="4407290at2"/>
<evidence type="ECO:0008006" key="3">
    <source>
        <dbReference type="Google" id="ProtNLM"/>
    </source>
</evidence>
<dbReference type="EMBL" id="CP005286">
    <property type="protein sequence ID" value="AJE34128.1"/>
    <property type="molecule type" value="Genomic_DNA"/>
</dbReference>
<evidence type="ECO:0000313" key="1">
    <source>
        <dbReference type="EMBL" id="AJE34128.1"/>
    </source>
</evidence>
<dbReference type="KEGG" id="chm:B842_11405"/>
<evidence type="ECO:0000313" key="2">
    <source>
        <dbReference type="Proteomes" id="UP000031524"/>
    </source>
</evidence>
<organism evidence="1 2">
    <name type="scientific">Corynebacterium humireducens NBRC 106098 = DSM 45392</name>
    <dbReference type="NCBI Taxonomy" id="1223515"/>
    <lineage>
        <taxon>Bacteria</taxon>
        <taxon>Bacillati</taxon>
        <taxon>Actinomycetota</taxon>
        <taxon>Actinomycetes</taxon>
        <taxon>Mycobacteriales</taxon>
        <taxon>Corynebacteriaceae</taxon>
        <taxon>Corynebacterium</taxon>
    </lineage>
</organism>
<protein>
    <recommendedName>
        <fullName evidence="3">AB hydrolase-1 domain-containing protein</fullName>
    </recommendedName>
</protein>
<reference evidence="1 2" key="1">
    <citation type="submission" date="2013-04" db="EMBL/GenBank/DDBJ databases">
        <title>Complete genome sequence of Corynebacterium humireducens DSM 45392(T), isolated from a wastewater-fed microbial fuel cell.</title>
        <authorList>
            <person name="Ruckert C."/>
            <person name="Albersmeier A."/>
            <person name="Kalinowski J."/>
        </authorList>
    </citation>
    <scope>NUCLEOTIDE SEQUENCE [LARGE SCALE GENOMIC DNA]</scope>
    <source>
        <strain evidence="2">MFC-5</strain>
    </source>
</reference>
<sequence>MSDVVLVHSTGHLPDVWTEVVRAFPADWKPWLPNLGVQSLEQYLDRQELRRVVLVGHGTGALAVARLAREQPQRVTHAVLSVPEAPRLVPRFLRRRQEEALDTPVPTLRTTTGPGQPEQLLAEIRGFLDS</sequence>
<keyword evidence="2" id="KW-1185">Reference proteome</keyword>
<proteinExistence type="predicted"/>
<dbReference type="InterPro" id="IPR029058">
    <property type="entry name" value="AB_hydrolase_fold"/>
</dbReference>
<dbReference type="HOGENOM" id="CLU_119425_0_0_11"/>
<dbReference type="Gene3D" id="3.40.50.1820">
    <property type="entry name" value="alpha/beta hydrolase"/>
    <property type="match status" value="1"/>
</dbReference>
<dbReference type="AlphaFoldDB" id="A0A0B5DD25"/>
<dbReference type="GO" id="GO:0016787">
    <property type="term" value="F:hydrolase activity"/>
    <property type="evidence" value="ECO:0007669"/>
    <property type="project" value="InterPro"/>
</dbReference>
<gene>
    <name evidence="1" type="ORF">B842_11405</name>
</gene>
<dbReference type="RefSeq" id="WP_052437917.1">
    <property type="nucleotide sequence ID" value="NZ_BCSU01000001.1"/>
</dbReference>